<evidence type="ECO:0000256" key="4">
    <source>
        <dbReference type="ARBA" id="ARBA00022741"/>
    </source>
</evidence>
<dbReference type="GO" id="GO:0006396">
    <property type="term" value="P:RNA processing"/>
    <property type="evidence" value="ECO:0007669"/>
    <property type="project" value="InterPro"/>
</dbReference>
<keyword evidence="6" id="KW-0067">ATP-binding</keyword>
<dbReference type="InterPro" id="IPR045116">
    <property type="entry name" value="Clp1/Grc3"/>
</dbReference>
<protein>
    <recommendedName>
        <fullName evidence="2">polynucleotide 5'-hydroxyl-kinase</fullName>
        <ecNumber evidence="2">2.7.1.78</ecNumber>
    </recommendedName>
</protein>
<dbReference type="PANTHER" id="PTHR12755:SF3">
    <property type="entry name" value="POLYNUCLEOTIDE 5'-HYDROXYL-KINASE NOL9"/>
    <property type="match status" value="1"/>
</dbReference>
<dbReference type="AlphaFoldDB" id="A0A6N0NTY6"/>
<dbReference type="RefSeq" id="WP_174629676.1">
    <property type="nucleotide sequence ID" value="NZ_CP049074.1"/>
</dbReference>
<comment type="cofactor">
    <cofactor evidence="1">
        <name>a divalent metal cation</name>
        <dbReference type="ChEBI" id="CHEBI:60240"/>
    </cofactor>
</comment>
<gene>
    <name evidence="11" type="ORF">GWK48_03565</name>
</gene>
<dbReference type="Gene3D" id="3.40.50.300">
    <property type="entry name" value="P-loop containing nucleotide triphosphate hydrolases"/>
    <property type="match status" value="1"/>
</dbReference>
<dbReference type="Proteomes" id="UP000509301">
    <property type="component" value="Chromosome"/>
</dbReference>
<dbReference type="OrthoDB" id="359472at2157"/>
<dbReference type="SUPFAM" id="SSF52540">
    <property type="entry name" value="P-loop containing nucleoside triphosphate hydrolases"/>
    <property type="match status" value="1"/>
</dbReference>
<evidence type="ECO:0000256" key="2">
    <source>
        <dbReference type="ARBA" id="ARBA00012157"/>
    </source>
</evidence>
<evidence type="ECO:0000256" key="7">
    <source>
        <dbReference type="ARBA" id="ARBA00024737"/>
    </source>
</evidence>
<evidence type="ECO:0000256" key="3">
    <source>
        <dbReference type="ARBA" id="ARBA00022679"/>
    </source>
</evidence>
<organism evidence="11 12">
    <name type="scientific">Metallosphaera tengchongensis</name>
    <dbReference type="NCBI Taxonomy" id="1532350"/>
    <lineage>
        <taxon>Archaea</taxon>
        <taxon>Thermoproteota</taxon>
        <taxon>Thermoprotei</taxon>
        <taxon>Sulfolobales</taxon>
        <taxon>Sulfolobaceae</taxon>
        <taxon>Metallosphaera</taxon>
    </lineage>
</organism>
<dbReference type="GO" id="GO:0051734">
    <property type="term" value="F:ATP-dependent polynucleotide 5'-hydroxyl-kinase activity"/>
    <property type="evidence" value="ECO:0007669"/>
    <property type="project" value="UniProtKB-EC"/>
</dbReference>
<evidence type="ECO:0000259" key="10">
    <source>
        <dbReference type="Pfam" id="PF16575"/>
    </source>
</evidence>
<sequence length="327" mass="36742">MMVSRDQDLILRGPCKLRVLKGDVQILGLKSLEYEIKGPSTFTVHSEDRGEVEGDCKVVAKVKSLGWDGLAEVVAETGGRVLVIGGSDSGKTYLSKLIYNIAEGFSFVDLDVGQSSLFLPAFISKFGGGKLWLDNELNFTQAEFFGDISPSRYPQRHLDLSVKLAWDNNLIVDTDGWISKSGFKHKVKLIEILEPEYILVMDNELLNRMPEEYQDRIVLVRKVPLDLQKTREARIKNRQALYKRYFSKSSLVSVSLDGRRTGMRSPFCYPAHLLNGLLVGLLKEDKIVGAGLMRIAEDTKIMTPLESFDDYILGFVSITEEGNEIRL</sequence>
<dbReference type="KEGG" id="mten:GWK48_03565"/>
<reference evidence="11 12" key="1">
    <citation type="submission" date="2020-02" db="EMBL/GenBank/DDBJ databases">
        <title>Comparative genome analysis reveals the metabolism and evolution of the thermophilic archaeal genus Metallosphaera.</title>
        <authorList>
            <person name="Jiang C."/>
        </authorList>
    </citation>
    <scope>NUCLEOTIDE SEQUENCE [LARGE SCALE GENOMIC DNA]</scope>
    <source>
        <strain evidence="11 12">Ric-A</strain>
    </source>
</reference>
<comment type="function">
    <text evidence="7">Polynucleotide kinase that can phosphorylate the 5'-hydroxyl groups of both single-stranded RNA (ssRNA) and single-stranded DNA (ssDNA). Exhibits a strong preference for ssRNA.</text>
</comment>
<evidence type="ECO:0000256" key="5">
    <source>
        <dbReference type="ARBA" id="ARBA00022777"/>
    </source>
</evidence>
<dbReference type="InterPro" id="IPR027417">
    <property type="entry name" value="P-loop_NTPase"/>
</dbReference>
<feature type="domain" description="Clp1 P-loop" evidence="10">
    <location>
        <begin position="85"/>
        <end position="247"/>
    </location>
</feature>
<keyword evidence="3" id="KW-0808">Transferase</keyword>
<evidence type="ECO:0000256" key="9">
    <source>
        <dbReference type="ARBA" id="ARBA00044673"/>
    </source>
</evidence>
<dbReference type="GeneID" id="55640996"/>
<proteinExistence type="predicted"/>
<keyword evidence="4" id="KW-0547">Nucleotide-binding</keyword>
<dbReference type="InterPro" id="IPR032319">
    <property type="entry name" value="CLP1_P"/>
</dbReference>
<comment type="catalytic activity">
    <reaction evidence="8">
        <text>a 5'-end dephospho-ribonucleoside-RNA + ATP = a 5'-end 5'-phospho-ribonucleoside-RNA + ADP + H(+)</text>
        <dbReference type="Rhea" id="RHEA:54580"/>
        <dbReference type="Rhea" id="RHEA-COMP:13936"/>
        <dbReference type="Rhea" id="RHEA-COMP:15179"/>
        <dbReference type="ChEBI" id="CHEBI:15378"/>
        <dbReference type="ChEBI" id="CHEBI:30616"/>
        <dbReference type="ChEBI" id="CHEBI:138282"/>
        <dbReference type="ChEBI" id="CHEBI:138284"/>
        <dbReference type="ChEBI" id="CHEBI:456216"/>
        <dbReference type="EC" id="2.7.1.78"/>
    </reaction>
</comment>
<evidence type="ECO:0000256" key="8">
    <source>
        <dbReference type="ARBA" id="ARBA00044641"/>
    </source>
</evidence>
<dbReference type="EMBL" id="CP049074">
    <property type="protein sequence ID" value="QKQ99596.1"/>
    <property type="molecule type" value="Genomic_DNA"/>
</dbReference>
<evidence type="ECO:0000256" key="6">
    <source>
        <dbReference type="ARBA" id="ARBA00022840"/>
    </source>
</evidence>
<evidence type="ECO:0000313" key="11">
    <source>
        <dbReference type="EMBL" id="QKQ99596.1"/>
    </source>
</evidence>
<dbReference type="Pfam" id="PF16575">
    <property type="entry name" value="CLP1_P"/>
    <property type="match status" value="1"/>
</dbReference>
<dbReference type="EC" id="2.7.1.78" evidence="2"/>
<keyword evidence="12" id="KW-1185">Reference proteome</keyword>
<evidence type="ECO:0000313" key="12">
    <source>
        <dbReference type="Proteomes" id="UP000509301"/>
    </source>
</evidence>
<dbReference type="GO" id="GO:0005524">
    <property type="term" value="F:ATP binding"/>
    <property type="evidence" value="ECO:0007669"/>
    <property type="project" value="UniProtKB-KW"/>
</dbReference>
<evidence type="ECO:0000256" key="1">
    <source>
        <dbReference type="ARBA" id="ARBA00001968"/>
    </source>
</evidence>
<dbReference type="PANTHER" id="PTHR12755">
    <property type="entry name" value="CLEAVAGE/POLYADENYLATION FACTOR IA SUBUNIT CLP1P"/>
    <property type="match status" value="1"/>
</dbReference>
<keyword evidence="5" id="KW-0418">Kinase</keyword>
<accession>A0A6N0NTY6</accession>
<comment type="catalytic activity">
    <reaction evidence="9">
        <text>a 5'-end dephospho-2'-deoxyribonucleoside-DNA + ATP = a 5'-end 5'-phospho-2'-deoxyribonucleoside-DNA + ADP + H(+)</text>
        <dbReference type="Rhea" id="RHEA:15669"/>
        <dbReference type="Rhea" id="RHEA-COMP:13180"/>
        <dbReference type="Rhea" id="RHEA-COMP:13184"/>
        <dbReference type="ChEBI" id="CHEBI:15378"/>
        <dbReference type="ChEBI" id="CHEBI:30616"/>
        <dbReference type="ChEBI" id="CHEBI:136412"/>
        <dbReference type="ChEBI" id="CHEBI:136416"/>
        <dbReference type="ChEBI" id="CHEBI:456216"/>
        <dbReference type="EC" id="2.7.1.78"/>
    </reaction>
</comment>
<name>A0A6N0NTY6_9CREN</name>